<dbReference type="Proteomes" id="UP000315400">
    <property type="component" value="Unassembled WGS sequence"/>
</dbReference>
<dbReference type="AlphaFoldDB" id="A0A540VS41"/>
<sequence>MPKANEPTPRDLEIMANATSFSVVQSKTRATFTDEQAAREHCEQQPKPTLLYAVGPVCGAEASALLGAHHPGKGWQ</sequence>
<evidence type="ECO:0000313" key="2">
    <source>
        <dbReference type="Proteomes" id="UP000315400"/>
    </source>
</evidence>
<name>A0A540VS41_9GAMM</name>
<evidence type="ECO:0000313" key="1">
    <source>
        <dbReference type="EMBL" id="TQE99538.1"/>
    </source>
</evidence>
<comment type="caution">
    <text evidence="1">The sequence shown here is derived from an EMBL/GenBank/DDBJ whole genome shotgun (WGS) entry which is preliminary data.</text>
</comment>
<reference evidence="1 2" key="1">
    <citation type="submission" date="2019-06" db="EMBL/GenBank/DDBJ databases">
        <title>Metagenome assembled Genome of Spiribacter salinus SL48-SHIP from the microbial mat of Salt Lake 48 (Novosibirsk region, Russia).</title>
        <authorList>
            <person name="Shipova A."/>
            <person name="Rozanov A.S."/>
            <person name="Bryanskaya A.V."/>
            <person name="Peltek S.E."/>
        </authorList>
    </citation>
    <scope>NUCLEOTIDE SEQUENCE [LARGE SCALE GENOMIC DNA]</scope>
    <source>
        <strain evidence="1">SL48-SHIP-2</strain>
    </source>
</reference>
<proteinExistence type="predicted"/>
<gene>
    <name evidence="1" type="ORF">FKY71_08145</name>
</gene>
<accession>A0A540VS41</accession>
<organism evidence="1 2">
    <name type="scientific">Spiribacter salinus</name>
    <dbReference type="NCBI Taxonomy" id="1335746"/>
    <lineage>
        <taxon>Bacteria</taxon>
        <taxon>Pseudomonadati</taxon>
        <taxon>Pseudomonadota</taxon>
        <taxon>Gammaproteobacteria</taxon>
        <taxon>Chromatiales</taxon>
        <taxon>Ectothiorhodospiraceae</taxon>
        <taxon>Spiribacter</taxon>
    </lineage>
</organism>
<protein>
    <submittedName>
        <fullName evidence="1">Uncharacterized protein</fullName>
    </submittedName>
</protein>
<dbReference type="EMBL" id="VIFK01000055">
    <property type="protein sequence ID" value="TQE99538.1"/>
    <property type="molecule type" value="Genomic_DNA"/>
</dbReference>